<feature type="compositionally biased region" description="Acidic residues" evidence="11">
    <location>
        <begin position="49"/>
        <end position="58"/>
    </location>
</feature>
<evidence type="ECO:0000256" key="8">
    <source>
        <dbReference type="ARBA" id="ARBA00022777"/>
    </source>
</evidence>
<dbReference type="InterPro" id="IPR045116">
    <property type="entry name" value="Clp1/Grc3"/>
</dbReference>
<keyword evidence="5" id="KW-0698">rRNA processing</keyword>
<dbReference type="OrthoDB" id="2405412at2759"/>
<dbReference type="Proteomes" id="UP000193719">
    <property type="component" value="Unassembled WGS sequence"/>
</dbReference>
<evidence type="ECO:0000313" key="16">
    <source>
        <dbReference type="Proteomes" id="UP000193719"/>
    </source>
</evidence>
<protein>
    <recommendedName>
        <fullName evidence="4">Polynucleotide 5'-hydroxyl-kinase GRC3</fullName>
    </recommendedName>
    <alternativeName>
        <fullName evidence="3">Polynucleotide 5'-hydroxyl-kinase grc3</fullName>
    </alternativeName>
</protein>
<comment type="similarity">
    <text evidence="2">Belongs to the Clp1 family. NOL9/GRC3 subfamily.</text>
</comment>
<keyword evidence="7" id="KW-0547">Nucleotide-binding</keyword>
<keyword evidence="8" id="KW-0418">Kinase</keyword>
<dbReference type="GO" id="GO:0005524">
    <property type="term" value="F:ATP binding"/>
    <property type="evidence" value="ECO:0007669"/>
    <property type="project" value="UniProtKB-KW"/>
</dbReference>
<evidence type="ECO:0000256" key="1">
    <source>
        <dbReference type="ARBA" id="ARBA00004604"/>
    </source>
</evidence>
<evidence type="ECO:0000256" key="10">
    <source>
        <dbReference type="ARBA" id="ARBA00023242"/>
    </source>
</evidence>
<keyword evidence="12" id="KW-1133">Transmembrane helix</keyword>
<evidence type="ECO:0000256" key="6">
    <source>
        <dbReference type="ARBA" id="ARBA00022679"/>
    </source>
</evidence>
<dbReference type="PANTHER" id="PTHR12755:SF3">
    <property type="entry name" value="POLYNUCLEOTIDE 5'-HYDROXYL-KINASE NOL9"/>
    <property type="match status" value="1"/>
</dbReference>
<dbReference type="GO" id="GO:0000448">
    <property type="term" value="P:cleavage in ITS2 between 5.8S rRNA and LSU-rRNA of tricistronic rRNA transcript (SSU-rRNA, 5.8S rRNA, LSU-rRNA)"/>
    <property type="evidence" value="ECO:0007669"/>
    <property type="project" value="TreeGrafter"/>
</dbReference>
<feature type="compositionally biased region" description="Polar residues" evidence="11">
    <location>
        <begin position="67"/>
        <end position="77"/>
    </location>
</feature>
<reference evidence="15 16" key="1">
    <citation type="submission" date="2016-08" db="EMBL/GenBank/DDBJ databases">
        <title>Genomes of anaerobic fungi encode conserved fungal cellulosomes for biomass hydrolysis.</title>
        <authorList>
            <consortium name="DOE Joint Genome Institute"/>
            <person name="Haitjema C.H."/>
            <person name="Gilmore S.P."/>
            <person name="Henske J.K."/>
            <person name="Solomon K.V."/>
            <person name="De Groot R."/>
            <person name="Kuo A."/>
            <person name="Mondo S.J."/>
            <person name="Salamov A.A."/>
            <person name="Labutti K."/>
            <person name="Zhao Z."/>
            <person name="Chiniquy J."/>
            <person name="Barry K."/>
            <person name="Brewer H.M."/>
            <person name="Purvine S.O."/>
            <person name="Wright A.T."/>
            <person name="Boxma B."/>
            <person name="Van Alen T."/>
            <person name="Hackstein J.H."/>
            <person name="Baker S.E."/>
            <person name="Grigoriev I.V."/>
            <person name="O'Malley M.A."/>
        </authorList>
    </citation>
    <scope>NUCLEOTIDE SEQUENCE [LARGE SCALE GENOMIC DNA]</scope>
    <source>
        <strain evidence="16">finn</strain>
    </source>
</reference>
<keyword evidence="10" id="KW-0539">Nucleus</keyword>
<evidence type="ECO:0000256" key="3">
    <source>
        <dbReference type="ARBA" id="ARBA00018706"/>
    </source>
</evidence>
<dbReference type="Pfam" id="PF25467">
    <property type="entry name" value="NOL9_C"/>
    <property type="match status" value="1"/>
</dbReference>
<proteinExistence type="inferred from homology"/>
<gene>
    <name evidence="15" type="ORF">BCR36DRAFT_353398</name>
</gene>
<evidence type="ECO:0000256" key="5">
    <source>
        <dbReference type="ARBA" id="ARBA00022552"/>
    </source>
</evidence>
<feature type="domain" description="Clp1 P-loop" evidence="13">
    <location>
        <begin position="348"/>
        <end position="486"/>
    </location>
</feature>
<evidence type="ECO:0000259" key="14">
    <source>
        <dbReference type="Pfam" id="PF25467"/>
    </source>
</evidence>
<name>A0A1Y1V8G7_9FUNG</name>
<dbReference type="STRING" id="1754191.A0A1Y1V8G7"/>
<evidence type="ECO:0000259" key="13">
    <source>
        <dbReference type="Pfam" id="PF16575"/>
    </source>
</evidence>
<dbReference type="AlphaFoldDB" id="A0A1Y1V8G7"/>
<evidence type="ECO:0000256" key="4">
    <source>
        <dbReference type="ARBA" id="ARBA00019824"/>
    </source>
</evidence>
<keyword evidence="9" id="KW-0067">ATP-binding</keyword>
<feature type="compositionally biased region" description="Basic and acidic residues" evidence="11">
    <location>
        <begin position="7"/>
        <end position="17"/>
    </location>
</feature>
<dbReference type="Gene3D" id="3.40.50.300">
    <property type="entry name" value="P-loop containing nucleotide triphosphate hydrolases"/>
    <property type="match status" value="1"/>
</dbReference>
<evidence type="ECO:0000313" key="15">
    <source>
        <dbReference type="EMBL" id="ORX49701.1"/>
    </source>
</evidence>
<dbReference type="InterPro" id="IPR057570">
    <property type="entry name" value="NOL9_C"/>
</dbReference>
<dbReference type="InterPro" id="IPR032319">
    <property type="entry name" value="CLP1_P"/>
</dbReference>
<comment type="caution">
    <text evidence="15">The sequence shown here is derived from an EMBL/GenBank/DDBJ whole genome shotgun (WGS) entry which is preliminary data.</text>
</comment>
<reference evidence="15 16" key="2">
    <citation type="submission" date="2016-08" db="EMBL/GenBank/DDBJ databases">
        <title>Pervasive Adenine N6-methylation of Active Genes in Fungi.</title>
        <authorList>
            <consortium name="DOE Joint Genome Institute"/>
            <person name="Mondo S.J."/>
            <person name="Dannebaum R.O."/>
            <person name="Kuo R.C."/>
            <person name="Labutti K."/>
            <person name="Haridas S."/>
            <person name="Kuo A."/>
            <person name="Salamov A."/>
            <person name="Ahrendt S.R."/>
            <person name="Lipzen A."/>
            <person name="Sullivan W."/>
            <person name="Andreopoulos W.B."/>
            <person name="Clum A."/>
            <person name="Lindquist E."/>
            <person name="Daum C."/>
            <person name="Ramamoorthy G.K."/>
            <person name="Gryganskyi A."/>
            <person name="Culley D."/>
            <person name="Magnuson J.K."/>
            <person name="James T.Y."/>
            <person name="O'Malley M.A."/>
            <person name="Stajich J.E."/>
            <person name="Spatafora J.W."/>
            <person name="Visel A."/>
            <person name="Grigoriev I.V."/>
        </authorList>
    </citation>
    <scope>NUCLEOTIDE SEQUENCE [LARGE SCALE GENOMIC DNA]</scope>
    <source>
        <strain evidence="16">finn</strain>
    </source>
</reference>
<feature type="domain" description="NOL9 C-terminal" evidence="14">
    <location>
        <begin position="655"/>
        <end position="695"/>
    </location>
</feature>
<dbReference type="Pfam" id="PF16575">
    <property type="entry name" value="CLP1_P"/>
    <property type="match status" value="1"/>
</dbReference>
<feature type="transmembrane region" description="Helical" evidence="12">
    <location>
        <begin position="134"/>
        <end position="155"/>
    </location>
</feature>
<feature type="compositionally biased region" description="Low complexity" evidence="11">
    <location>
        <begin position="24"/>
        <end position="48"/>
    </location>
</feature>
<keyword evidence="12" id="KW-0812">Transmembrane</keyword>
<evidence type="ECO:0000256" key="11">
    <source>
        <dbReference type="SAM" id="MobiDB-lite"/>
    </source>
</evidence>
<evidence type="ECO:0000256" key="2">
    <source>
        <dbReference type="ARBA" id="ARBA00011003"/>
    </source>
</evidence>
<comment type="subcellular location">
    <subcellularLocation>
        <location evidence="1">Nucleus</location>
        <location evidence="1">Nucleolus</location>
    </subcellularLocation>
</comment>
<organism evidence="15 16">
    <name type="scientific">Piromyces finnis</name>
    <dbReference type="NCBI Taxonomy" id="1754191"/>
    <lineage>
        <taxon>Eukaryota</taxon>
        <taxon>Fungi</taxon>
        <taxon>Fungi incertae sedis</taxon>
        <taxon>Chytridiomycota</taxon>
        <taxon>Chytridiomycota incertae sedis</taxon>
        <taxon>Neocallimastigomycetes</taxon>
        <taxon>Neocallimastigales</taxon>
        <taxon>Neocallimastigaceae</taxon>
        <taxon>Piromyces</taxon>
    </lineage>
</organism>
<keyword evidence="16" id="KW-1185">Reference proteome</keyword>
<dbReference type="PANTHER" id="PTHR12755">
    <property type="entry name" value="CLEAVAGE/POLYADENYLATION FACTOR IA SUBUNIT CLP1P"/>
    <property type="match status" value="1"/>
</dbReference>
<evidence type="ECO:0000256" key="12">
    <source>
        <dbReference type="SAM" id="Phobius"/>
    </source>
</evidence>
<dbReference type="EMBL" id="MCFH01000023">
    <property type="protein sequence ID" value="ORX49701.1"/>
    <property type="molecule type" value="Genomic_DNA"/>
</dbReference>
<dbReference type="InterPro" id="IPR027417">
    <property type="entry name" value="P-loop_NTPase"/>
</dbReference>
<keyword evidence="6" id="KW-0808">Transferase</keyword>
<feature type="region of interest" description="Disordered" evidence="11">
    <location>
        <begin position="1"/>
        <end position="91"/>
    </location>
</feature>
<dbReference type="GO" id="GO:0005730">
    <property type="term" value="C:nucleolus"/>
    <property type="evidence" value="ECO:0007669"/>
    <property type="project" value="UniProtKB-SubCell"/>
</dbReference>
<keyword evidence="12" id="KW-0472">Membrane</keyword>
<sequence length="747" mass="85368">MSNQAKTGEKRKQRPFEDVPTTNSFSALKMFKLSKSASSSPAPSTSDNEYNDNSDYNDDNYSVFKPNKTTDNSNSQSRLEDNSKSNKKHQKDILEKRFDKNVISTFTPNNSNVFYSNKKNSNLSIIGLKKGEKICFKGVVAVACIYGSFSIYGHVVSSNSSISQLFNKNITQENFENTLKSCINNIAFYPAFSPKSHGLLVIESLHNSLKTFLPPKVPEFTEQEDTKELETELYDLIKSVRLSYDRFDTLVVLKTMEWCNISDIEKQMPSFKYLFNMNKKDFTEDMDQIIKYNINPCFGIREFYPLYKTYIGHTALKIPPSWFEGVHQFKRNILSNDLNSLPVVAITGSKNMGKSTFSRYIVNSLLNCCNEVAYLECDIGQSEFTPSGMISLHIISSPILGPSFTHIQQPYRSFYIGASTPKQNPEYYLNCINELYKTYMMEVAHKSNTFTPLIINTHGWTRGIGFDLLIQILRNIKPMYIYQFAFPENSSNAGKNLPDLSEIVNGDNNSPYLCRSIVIYTIDEINIRQKYNPIENRTLNLLSYFSRDNNELNEIHSISSIRRGWWNFREAFSEKIPYQVFWRDVNIQILYADVPNSQILYALNGSIVGLISDTTQYSRIGVNNNQNQPVSEKALEPYLQLKIISSEQYMIDPSRQQCVGIGIIRSIDPSSGKFYIITPVSQDALSRVNLIIRGANYDLPSCIYMSGFETSKDELPYCTFTLAEGIGSVEKRIRHTLQRKKSMTNTD</sequence>
<evidence type="ECO:0000256" key="9">
    <source>
        <dbReference type="ARBA" id="ARBA00022840"/>
    </source>
</evidence>
<dbReference type="GO" id="GO:0051731">
    <property type="term" value="F:polynucleotide 5'-hydroxyl-kinase activity"/>
    <property type="evidence" value="ECO:0007669"/>
    <property type="project" value="InterPro"/>
</dbReference>
<evidence type="ECO:0000256" key="7">
    <source>
        <dbReference type="ARBA" id="ARBA00022741"/>
    </source>
</evidence>
<accession>A0A1Y1V8G7</accession>